<dbReference type="RefSeq" id="WP_092868572.1">
    <property type="nucleotide sequence ID" value="NZ_FPCH01000003.1"/>
</dbReference>
<dbReference type="AlphaFoldDB" id="A0A1I7NRB6"/>
<dbReference type="Pfam" id="PF00700">
    <property type="entry name" value="Flagellin_C"/>
    <property type="match status" value="1"/>
</dbReference>
<dbReference type="EMBL" id="FPCH01000003">
    <property type="protein sequence ID" value="SFV37209.1"/>
    <property type="molecule type" value="Genomic_DNA"/>
</dbReference>
<dbReference type="InterPro" id="IPR046358">
    <property type="entry name" value="Flagellin_C"/>
</dbReference>
<protein>
    <recommendedName>
        <fullName evidence="3">Flagellin</fullName>
    </recommendedName>
</protein>
<evidence type="ECO:0000256" key="3">
    <source>
        <dbReference type="RuleBase" id="RU362073"/>
    </source>
</evidence>
<evidence type="ECO:0000259" key="4">
    <source>
        <dbReference type="Pfam" id="PF00669"/>
    </source>
</evidence>
<dbReference type="PANTHER" id="PTHR42792:SF1">
    <property type="entry name" value="FLAGELLAR HOOK-ASSOCIATED PROTEIN 3"/>
    <property type="match status" value="1"/>
</dbReference>
<evidence type="ECO:0000256" key="2">
    <source>
        <dbReference type="ARBA" id="ARBA00023143"/>
    </source>
</evidence>
<sequence>MITASFISSAGLTDETRRSMARLQSQLVDVQKELATGRHADVGVTLGATTGVSVSMRQDLEQIEAIKNSNNLVLSRMEASQSALQTVAKSTSSFLSALVSGGSASTSPETLLQAAQAGMQTLQDQLNSSLDGQYLFAGINSDVKPMDDFFGSPPSAAQQAVTNAFVTKFGFNPSDPAAANISPSDMQDFLDNEFAALFTASSWSSTWSGASDKAVSSRISRTEIANTSVTANDANFRSLTQAFVMFAGLGFGNLGSGTQQVIVSKARDLVANATGGLTQVQSYLGVTQKRVSDSNDQIGSQIDFLTKSIDNLEQVDPAAISTKLSEISTALQAAYSITNKLNNLTIMDYLT</sequence>
<feature type="domain" description="Flagellin C-terminal" evidence="5">
    <location>
        <begin position="270"/>
        <end position="350"/>
    </location>
</feature>
<evidence type="ECO:0000259" key="5">
    <source>
        <dbReference type="Pfam" id="PF00700"/>
    </source>
</evidence>
<dbReference type="InterPro" id="IPR001029">
    <property type="entry name" value="Flagellin_N"/>
</dbReference>
<dbReference type="PANTHER" id="PTHR42792">
    <property type="entry name" value="FLAGELLIN"/>
    <property type="match status" value="1"/>
</dbReference>
<keyword evidence="7" id="KW-1185">Reference proteome</keyword>
<keyword evidence="3" id="KW-0964">Secreted</keyword>
<dbReference type="SUPFAM" id="SSF64518">
    <property type="entry name" value="Phase 1 flagellin"/>
    <property type="match status" value="1"/>
</dbReference>
<comment type="subcellular location">
    <subcellularLocation>
        <location evidence="3">Secreted</location>
    </subcellularLocation>
    <subcellularLocation>
        <location evidence="3">Bacterial flagellum</location>
    </subcellularLocation>
</comment>
<gene>
    <name evidence="6" type="ORF">SAMN04488557_3046</name>
</gene>
<name>A0A1I7NRB6_9HYPH</name>
<keyword evidence="6" id="KW-0282">Flagellum</keyword>
<reference evidence="7" key="1">
    <citation type="submission" date="2016-10" db="EMBL/GenBank/DDBJ databases">
        <authorList>
            <person name="Varghese N."/>
            <person name="Submissions S."/>
        </authorList>
    </citation>
    <scope>NUCLEOTIDE SEQUENCE [LARGE SCALE GENOMIC DNA]</scope>
    <source>
        <strain evidence="7">DSM 1565</strain>
    </source>
</reference>
<evidence type="ECO:0000313" key="6">
    <source>
        <dbReference type="EMBL" id="SFV37209.1"/>
    </source>
</evidence>
<keyword evidence="6" id="KW-0969">Cilium</keyword>
<dbReference type="STRING" id="51670.SAMN04488557_3046"/>
<evidence type="ECO:0000313" key="7">
    <source>
        <dbReference type="Proteomes" id="UP000199423"/>
    </source>
</evidence>
<organism evidence="6 7">
    <name type="scientific">Hyphomicrobium facile</name>
    <dbReference type="NCBI Taxonomy" id="51670"/>
    <lineage>
        <taxon>Bacteria</taxon>
        <taxon>Pseudomonadati</taxon>
        <taxon>Pseudomonadota</taxon>
        <taxon>Alphaproteobacteria</taxon>
        <taxon>Hyphomicrobiales</taxon>
        <taxon>Hyphomicrobiaceae</taxon>
        <taxon>Hyphomicrobium</taxon>
    </lineage>
</organism>
<dbReference type="GO" id="GO:0009288">
    <property type="term" value="C:bacterial-type flagellum"/>
    <property type="evidence" value="ECO:0007669"/>
    <property type="project" value="UniProtKB-SubCell"/>
</dbReference>
<dbReference type="InterPro" id="IPR001492">
    <property type="entry name" value="Flagellin"/>
</dbReference>
<dbReference type="GO" id="GO:0005198">
    <property type="term" value="F:structural molecule activity"/>
    <property type="evidence" value="ECO:0007669"/>
    <property type="project" value="UniProtKB-UniRule"/>
</dbReference>
<comment type="function">
    <text evidence="3">Flagellin is the subunit protein which polymerizes to form the filaments of bacterial flagella.</text>
</comment>
<dbReference type="Pfam" id="PF00669">
    <property type="entry name" value="Flagellin_N"/>
    <property type="match status" value="1"/>
</dbReference>
<keyword evidence="2 3" id="KW-0975">Bacterial flagellum</keyword>
<dbReference type="OrthoDB" id="7312911at2"/>
<dbReference type="NCBIfam" id="NF004669">
    <property type="entry name" value="PRK06008.1"/>
    <property type="match status" value="1"/>
</dbReference>
<feature type="domain" description="Flagellin N-terminal" evidence="4">
    <location>
        <begin position="7"/>
        <end position="140"/>
    </location>
</feature>
<dbReference type="Gene3D" id="1.20.1330.10">
    <property type="entry name" value="f41 fragment of flagellin, N-terminal domain"/>
    <property type="match status" value="1"/>
</dbReference>
<dbReference type="GO" id="GO:0005576">
    <property type="term" value="C:extracellular region"/>
    <property type="evidence" value="ECO:0007669"/>
    <property type="project" value="UniProtKB-SubCell"/>
</dbReference>
<dbReference type="Proteomes" id="UP000199423">
    <property type="component" value="Unassembled WGS sequence"/>
</dbReference>
<accession>A0A1I7NRB6</accession>
<comment type="similarity">
    <text evidence="1 3">Belongs to the bacterial flagellin family.</text>
</comment>
<proteinExistence type="inferred from homology"/>
<keyword evidence="6" id="KW-0966">Cell projection</keyword>
<evidence type="ECO:0000256" key="1">
    <source>
        <dbReference type="ARBA" id="ARBA00005709"/>
    </source>
</evidence>